<evidence type="ECO:0000259" key="1">
    <source>
        <dbReference type="Pfam" id="PF13546"/>
    </source>
</evidence>
<dbReference type="InterPro" id="IPR038721">
    <property type="entry name" value="IS701-like_DDE_dom"/>
</dbReference>
<comment type="caution">
    <text evidence="2">The sequence shown here is derived from an EMBL/GenBank/DDBJ whole genome shotgun (WGS) entry which is preliminary data.</text>
</comment>
<dbReference type="Pfam" id="PF13546">
    <property type="entry name" value="DDE_5"/>
    <property type="match status" value="1"/>
</dbReference>
<dbReference type="EMBL" id="BAAABY010000029">
    <property type="protein sequence ID" value="GAA0472551.1"/>
    <property type="molecule type" value="Genomic_DNA"/>
</dbReference>
<proteinExistence type="predicted"/>
<evidence type="ECO:0000313" key="2">
    <source>
        <dbReference type="EMBL" id="GAA0472551.1"/>
    </source>
</evidence>
<sequence>MNVSVRDEAAVREGYWSAPPVGVGGRQETREAVTRRLSDVLFASFARRDQRRKGEQYLRGLLQTPGRKSIRNIAAQVGGSATEQSLHHFISSSTWDWRPVREALAGHLARLAEPRAWVVHPMSIPKAGDQSVGVDYGVDPCTGVFRGQRAFGVWYATESCHTPVNWRLFLPEFWIADEERRRQAEIPVEAGRETLEQCAATAVLGMMHTWQVPARPVVLNTHLNRIGSTLGRFTAAGVPVIARIRGTARLMMGDPALPGYAGGALEAQRILAGVRGLRRPVSADGPADGPGGTLAVAVRVACVGELPRQRRGTAHEGTGDLVLVGEWRDPQGPPTALWVTNMAAVPAGALLQLTRLGGRACQDLAAAGEDVGLKDFEGRSFRGWHRHMTLASAAHAVAALAGADDSTPGLLAGSGLDGLRAI</sequence>
<dbReference type="InterPro" id="IPR039365">
    <property type="entry name" value="IS701-like"/>
</dbReference>
<evidence type="ECO:0000313" key="3">
    <source>
        <dbReference type="Proteomes" id="UP001500909"/>
    </source>
</evidence>
<reference evidence="2 3" key="1">
    <citation type="journal article" date="2019" name="Int. J. Syst. Evol. Microbiol.">
        <title>The Global Catalogue of Microorganisms (GCM) 10K type strain sequencing project: providing services to taxonomists for standard genome sequencing and annotation.</title>
        <authorList>
            <consortium name="The Broad Institute Genomics Platform"/>
            <consortium name="The Broad Institute Genome Sequencing Center for Infectious Disease"/>
            <person name="Wu L."/>
            <person name="Ma J."/>
        </authorList>
    </citation>
    <scope>NUCLEOTIDE SEQUENCE [LARGE SCALE GENOMIC DNA]</scope>
    <source>
        <strain evidence="2 3">JCM 4805</strain>
    </source>
</reference>
<protein>
    <submittedName>
        <fullName evidence="2">Transposase</fullName>
    </submittedName>
</protein>
<gene>
    <name evidence="2" type="ORF">GCM10010361_40940</name>
</gene>
<keyword evidence="3" id="KW-1185">Reference proteome</keyword>
<name>A0ABN1ABS0_9ACTN</name>
<accession>A0ABN1ABS0</accession>
<dbReference type="PANTHER" id="PTHR33627">
    <property type="entry name" value="TRANSPOSASE"/>
    <property type="match status" value="1"/>
</dbReference>
<feature type="domain" description="Transposase IS701-like DDE" evidence="1">
    <location>
        <begin position="41"/>
        <end position="258"/>
    </location>
</feature>
<organism evidence="2 3">
    <name type="scientific">Streptomyces olivaceiscleroticus</name>
    <dbReference type="NCBI Taxonomy" id="68245"/>
    <lineage>
        <taxon>Bacteria</taxon>
        <taxon>Bacillati</taxon>
        <taxon>Actinomycetota</taxon>
        <taxon>Actinomycetes</taxon>
        <taxon>Kitasatosporales</taxon>
        <taxon>Streptomycetaceae</taxon>
        <taxon>Streptomyces</taxon>
    </lineage>
</organism>
<dbReference type="Proteomes" id="UP001500909">
    <property type="component" value="Unassembled WGS sequence"/>
</dbReference>
<dbReference type="PANTHER" id="PTHR33627:SF1">
    <property type="entry name" value="TRANSPOSASE"/>
    <property type="match status" value="1"/>
</dbReference>